<dbReference type="InterPro" id="IPR017938">
    <property type="entry name" value="Riboflavin_synthase-like_b-brl"/>
</dbReference>
<dbReference type="InterPro" id="IPR039261">
    <property type="entry name" value="FNR_nucleotide-bd"/>
</dbReference>
<dbReference type="InterPro" id="IPR013121">
    <property type="entry name" value="Fe_red_NAD-bd_6"/>
</dbReference>
<dbReference type="Pfam" id="PF08022">
    <property type="entry name" value="FAD_binding_8"/>
    <property type="match status" value="1"/>
</dbReference>
<dbReference type="GO" id="GO:0016175">
    <property type="term" value="F:superoxide-generating NAD(P)H oxidase activity"/>
    <property type="evidence" value="ECO:0007669"/>
    <property type="project" value="TreeGrafter"/>
</dbReference>
<organism evidence="9 10">
    <name type="scientific">Pogona vitticeps</name>
    <name type="common">central bearded dragon</name>
    <dbReference type="NCBI Taxonomy" id="103695"/>
    <lineage>
        <taxon>Eukaryota</taxon>
        <taxon>Metazoa</taxon>
        <taxon>Chordata</taxon>
        <taxon>Craniata</taxon>
        <taxon>Vertebrata</taxon>
        <taxon>Euteleostomi</taxon>
        <taxon>Lepidosauria</taxon>
        <taxon>Squamata</taxon>
        <taxon>Bifurcata</taxon>
        <taxon>Unidentata</taxon>
        <taxon>Episquamata</taxon>
        <taxon>Toxicofera</taxon>
        <taxon>Iguania</taxon>
        <taxon>Acrodonta</taxon>
        <taxon>Agamidae</taxon>
        <taxon>Amphibolurinae</taxon>
        <taxon>Pogona</taxon>
    </lineage>
</organism>
<keyword evidence="4" id="KW-0560">Oxidoreductase</keyword>
<evidence type="ECO:0000256" key="7">
    <source>
        <dbReference type="SAM" id="Phobius"/>
    </source>
</evidence>
<keyword evidence="5 7" id="KW-0472">Membrane</keyword>
<feature type="transmembrane region" description="Helical" evidence="7">
    <location>
        <begin position="201"/>
        <end position="218"/>
    </location>
</feature>
<dbReference type="GO" id="GO:0043020">
    <property type="term" value="C:NADPH oxidase complex"/>
    <property type="evidence" value="ECO:0007669"/>
    <property type="project" value="TreeGrafter"/>
</dbReference>
<proteinExistence type="predicted"/>
<dbReference type="Proteomes" id="UP001652642">
    <property type="component" value="Chromosome 1"/>
</dbReference>
<evidence type="ECO:0000313" key="10">
    <source>
        <dbReference type="RefSeq" id="XP_020635666.2"/>
    </source>
</evidence>
<dbReference type="InterPro" id="IPR050369">
    <property type="entry name" value="RBOH/FRE"/>
</dbReference>
<dbReference type="GO" id="GO:0006952">
    <property type="term" value="P:defense response"/>
    <property type="evidence" value="ECO:0007669"/>
    <property type="project" value="TreeGrafter"/>
</dbReference>
<evidence type="ECO:0000256" key="2">
    <source>
        <dbReference type="ARBA" id="ARBA00022692"/>
    </source>
</evidence>
<gene>
    <name evidence="10" type="primary">NOX3</name>
</gene>
<evidence type="ECO:0000256" key="4">
    <source>
        <dbReference type="ARBA" id="ARBA00023002"/>
    </source>
</evidence>
<evidence type="ECO:0000256" key="5">
    <source>
        <dbReference type="ARBA" id="ARBA00023136"/>
    </source>
</evidence>
<dbReference type="InterPro" id="IPR017927">
    <property type="entry name" value="FAD-bd_FR_type"/>
</dbReference>
<dbReference type="GO" id="GO:0042554">
    <property type="term" value="P:superoxide anion generation"/>
    <property type="evidence" value="ECO:0007669"/>
    <property type="project" value="TreeGrafter"/>
</dbReference>
<name>A0A6J0SH45_9SAUR</name>
<dbReference type="RefSeq" id="XP_020635666.2">
    <property type="nucleotide sequence ID" value="XM_020780007.2"/>
</dbReference>
<dbReference type="Gene3D" id="2.40.30.10">
    <property type="entry name" value="Translation factors"/>
    <property type="match status" value="1"/>
</dbReference>
<dbReference type="SFLD" id="SFLDG01168">
    <property type="entry name" value="Ferric_reductase_subgroup_(FRE"/>
    <property type="match status" value="1"/>
</dbReference>
<comment type="subcellular location">
    <subcellularLocation>
        <location evidence="1">Membrane</location>
        <topology evidence="1">Multi-pass membrane protein</topology>
    </subcellularLocation>
</comment>
<feature type="domain" description="FAD-binding FR-type" evidence="8">
    <location>
        <begin position="287"/>
        <end position="394"/>
    </location>
</feature>
<dbReference type="SUPFAM" id="SSF63380">
    <property type="entry name" value="Riboflavin synthase domain-like"/>
    <property type="match status" value="1"/>
</dbReference>
<feature type="transmembrane region" description="Helical" evidence="7">
    <location>
        <begin position="167"/>
        <end position="189"/>
    </location>
</feature>
<keyword evidence="3 7" id="KW-1133">Transmembrane helix</keyword>
<dbReference type="Pfam" id="PF08030">
    <property type="entry name" value="NAD_binding_6"/>
    <property type="match status" value="1"/>
</dbReference>
<dbReference type="OrthoDB" id="167398at2759"/>
<dbReference type="KEGG" id="pvt:110072024"/>
<dbReference type="InterPro" id="IPR013130">
    <property type="entry name" value="Fe3_Rdtase_TM_dom"/>
</dbReference>
<evidence type="ECO:0000259" key="8">
    <source>
        <dbReference type="PROSITE" id="PS51384"/>
    </source>
</evidence>
<dbReference type="PROSITE" id="PS51384">
    <property type="entry name" value="FAD_FR"/>
    <property type="match status" value="1"/>
</dbReference>
<dbReference type="PRINTS" id="PR00466">
    <property type="entry name" value="GP91PHOX"/>
</dbReference>
<reference evidence="10" key="2">
    <citation type="submission" date="2025-08" db="UniProtKB">
        <authorList>
            <consortium name="RefSeq"/>
        </authorList>
    </citation>
    <scope>IDENTIFICATION</scope>
</reference>
<dbReference type="PANTHER" id="PTHR11972">
    <property type="entry name" value="NADPH OXIDASE"/>
    <property type="match status" value="1"/>
</dbReference>
<feature type="transmembrane region" description="Helical" evidence="7">
    <location>
        <begin position="52"/>
        <end position="71"/>
    </location>
</feature>
<dbReference type="GeneID" id="110072024"/>
<dbReference type="PANTHER" id="PTHR11972:SF12">
    <property type="entry name" value="NADPH OXIDASE 3"/>
    <property type="match status" value="1"/>
</dbReference>
<dbReference type="GO" id="GO:0046872">
    <property type="term" value="F:metal ion binding"/>
    <property type="evidence" value="ECO:0007669"/>
    <property type="project" value="UniProtKB-KW"/>
</dbReference>
<evidence type="ECO:0000256" key="3">
    <source>
        <dbReference type="ARBA" id="ARBA00022989"/>
    </source>
</evidence>
<feature type="transmembrane region" description="Helical" evidence="7">
    <location>
        <begin position="12"/>
        <end position="32"/>
    </location>
</feature>
<keyword evidence="2 7" id="KW-0812">Transmembrane</keyword>
<dbReference type="CTD" id="50508"/>
<dbReference type="InterPro" id="IPR013112">
    <property type="entry name" value="FAD-bd_8"/>
</dbReference>
<dbReference type="Gene3D" id="3.40.50.80">
    <property type="entry name" value="Nucleotide-binding domain of ferredoxin-NADP reductase (FNR) module"/>
    <property type="match status" value="1"/>
</dbReference>
<comment type="catalytic activity">
    <reaction evidence="6">
        <text>NADPH + 2 O2 = 2 superoxide + NADP(+) + H(+)</text>
        <dbReference type="Rhea" id="RHEA:63180"/>
        <dbReference type="ChEBI" id="CHEBI:15378"/>
        <dbReference type="ChEBI" id="CHEBI:15379"/>
        <dbReference type="ChEBI" id="CHEBI:18421"/>
        <dbReference type="ChEBI" id="CHEBI:57783"/>
        <dbReference type="ChEBI" id="CHEBI:58349"/>
    </reaction>
</comment>
<reference evidence="9" key="1">
    <citation type="submission" date="2025-05" db="UniProtKB">
        <authorList>
            <consortium name="RefSeq"/>
        </authorList>
    </citation>
    <scope>NUCLEOTIDE SEQUENCE [LARGE SCALE GENOMIC DNA]</scope>
</reference>
<dbReference type="SUPFAM" id="SSF52343">
    <property type="entry name" value="Ferredoxin reductase-like, C-terminal NADP-linked domain"/>
    <property type="match status" value="1"/>
</dbReference>
<dbReference type="CDD" id="cd06186">
    <property type="entry name" value="NOX_Duox_like_FAD_NADP"/>
    <property type="match status" value="1"/>
</dbReference>
<evidence type="ECO:0000256" key="6">
    <source>
        <dbReference type="ARBA" id="ARBA00049908"/>
    </source>
</evidence>
<dbReference type="InterPro" id="IPR000778">
    <property type="entry name" value="Cyt_b245_heavy_chain"/>
</dbReference>
<dbReference type="SFLD" id="SFLDS00052">
    <property type="entry name" value="Ferric_Reductase_Domain"/>
    <property type="match status" value="1"/>
</dbReference>
<dbReference type="AlphaFoldDB" id="A0A6J0SH45"/>
<dbReference type="InParanoid" id="A0A6J0SH45"/>
<dbReference type="Pfam" id="PF01794">
    <property type="entry name" value="Ferric_reduct"/>
    <property type="match status" value="1"/>
</dbReference>
<sequence>MVYWILNESLSVLLFVLWLGINVYLFIDTYIWYEDDDAYLYTRVMLGSTLAWARASATCLNFNCLLILLPVSRNLVSFLRGTNFCCRRILRRQLDKNITFHKAVAYGIAVNATIHIIAHLVNIEQYHFSQSKQAGELSNKLSGIGENPNESYLNPVRNYDTNTMGEILTTIAGTTGLLITLSLILIMTSSTEIITRSFYELFWYTHHLFIVFFIGLVIHGTGQLIRGQTTQSLLLHNITYCKDHCSEWGISAQCPLPQFSGNDPAAWKWVLGPMVLYICERIIRFWRFQQQVVVTKVVSHSSGVLELHMKKQGFKMEAGQYIFLQCPAVSQLEWHPFTLTSAPEDDFFSVHVRSVGDWTEALFRAFGAEEKTFKELWKLPRLAVDGPFGAAATDVFQYQISVCIAAGIGVTPFASILKSIWHKCCKLNTELRLEKVYFYWICRDPSAFEWFADLLCLLEAQMAQKGKAHFLSYHIFLTSWDESQATHIALHYDEKVDVITGLRQKTFYGRPNWDAEFKHIAENHPSDSIGVFFCGPEAISRNLHKMCNRYSSADPRGVQFCYNKENF</sequence>
<evidence type="ECO:0000256" key="1">
    <source>
        <dbReference type="ARBA" id="ARBA00004141"/>
    </source>
</evidence>
<accession>A0A6J0SH45</accession>
<evidence type="ECO:0000313" key="9">
    <source>
        <dbReference type="Proteomes" id="UP001652642"/>
    </source>
</evidence>
<protein>
    <submittedName>
        <fullName evidence="10">NADPH oxidase 3</fullName>
    </submittedName>
</protein>
<keyword evidence="9" id="KW-1185">Reference proteome</keyword>